<proteinExistence type="predicted"/>
<name>L7UJ59_MYXSD</name>
<reference evidence="1 2" key="1">
    <citation type="journal article" date="2013" name="Genome Announc.">
        <title>Complete genome sequence of Myxococcus stipitatus strain DSM 14675, a fruiting myxobacterium.</title>
        <authorList>
            <person name="Huntley S."/>
            <person name="Kneip S."/>
            <person name="Treuner-Lange A."/>
            <person name="Sogaard-Andersen L."/>
        </authorList>
    </citation>
    <scope>NUCLEOTIDE SEQUENCE [LARGE SCALE GENOMIC DNA]</scope>
    <source>
        <strain evidence="2">DSM 14675 / JCM 12634 / Mx s8</strain>
    </source>
</reference>
<dbReference type="AlphaFoldDB" id="L7UJ59"/>
<dbReference type="PATRIC" id="fig|1278073.3.peg.6887"/>
<dbReference type="KEGG" id="msd:MYSTI_06780"/>
<dbReference type="RefSeq" id="WP_015352307.1">
    <property type="nucleotide sequence ID" value="NC_020126.1"/>
</dbReference>
<evidence type="ECO:0000313" key="1">
    <source>
        <dbReference type="EMBL" id="AGC48053.1"/>
    </source>
</evidence>
<dbReference type="STRING" id="1278073.MYSTI_06780"/>
<organism evidence="1 2">
    <name type="scientific">Myxococcus stipitatus (strain DSM 14675 / JCM 12634 / Mx s8)</name>
    <dbReference type="NCBI Taxonomy" id="1278073"/>
    <lineage>
        <taxon>Bacteria</taxon>
        <taxon>Pseudomonadati</taxon>
        <taxon>Myxococcota</taxon>
        <taxon>Myxococcia</taxon>
        <taxon>Myxococcales</taxon>
        <taxon>Cystobacterineae</taxon>
        <taxon>Myxococcaceae</taxon>
        <taxon>Myxococcus</taxon>
    </lineage>
</organism>
<gene>
    <name evidence="1" type="ordered locus">MYSTI_06780</name>
</gene>
<dbReference type="OrthoDB" id="7505417at2"/>
<dbReference type="Proteomes" id="UP000011131">
    <property type="component" value="Chromosome"/>
</dbReference>
<sequence>MPLKDAAQGGGGAFANILADSGVYVLRVRKEGTTDLEHVKKTFTSSPFMKLQGKVDASSGAMFAELGLGEGQNWAFAEYYLQRLERLDRLSIQQGRLTCPIIYIGRANNLQRRLNELAFYGHTINAPFWALLMSGWELEVGIKTMEEKTETAEEARLKELYRELHDDALPPFVHR</sequence>
<protein>
    <submittedName>
        <fullName evidence="1">Uncharacterized protein</fullName>
    </submittedName>
</protein>
<evidence type="ECO:0000313" key="2">
    <source>
        <dbReference type="Proteomes" id="UP000011131"/>
    </source>
</evidence>
<accession>L7UJ59</accession>
<dbReference type="HOGENOM" id="CLU_1530920_0_0_7"/>
<dbReference type="EMBL" id="CP004025">
    <property type="protein sequence ID" value="AGC48053.1"/>
    <property type="molecule type" value="Genomic_DNA"/>
</dbReference>
<keyword evidence="2" id="KW-1185">Reference proteome</keyword>